<keyword evidence="3" id="KW-0378">Hydrolase</keyword>
<feature type="domain" description="Fumarylacetoacetase-like C-terminal" evidence="2">
    <location>
        <begin position="17"/>
        <end position="211"/>
    </location>
</feature>
<evidence type="ECO:0000313" key="4">
    <source>
        <dbReference type="Proteomes" id="UP000006755"/>
    </source>
</evidence>
<sequence>MQLQWTSGEPLAWPRGKVVCVGRNYAEHAKELGNAVPEQPLLFMKPATALVPVAEAFDLDESRGEVHYECELAVLIGKPLTAAGQAQAQDAIAGFGLALDLTLRGLQSELKEKGHPWELAKAFDGSCPISDLVPAGELGQGLGAIRFQLYQNGALRQDGNSAEMITPIAALLAHISQVFTLEPGDLVLTGTPKGVGKLAKGDQLRLVLADCLDVSSTVR</sequence>
<dbReference type="RefSeq" id="WP_008484790.1">
    <property type="nucleotide sequence ID" value="NZ_AMRI01000013.1"/>
</dbReference>
<keyword evidence="3" id="KW-0413">Isomerase</keyword>
<gene>
    <name evidence="3" type="ORF">B3C1_10742</name>
</gene>
<evidence type="ECO:0000256" key="1">
    <source>
        <dbReference type="ARBA" id="ARBA00022723"/>
    </source>
</evidence>
<protein>
    <submittedName>
        <fullName evidence="3">Putative isomerase/hydrolase</fullName>
    </submittedName>
</protein>
<organism evidence="3 4">
    <name type="scientific">Gallaecimonas xiamenensis 3-C-1</name>
    <dbReference type="NCBI Taxonomy" id="745411"/>
    <lineage>
        <taxon>Bacteria</taxon>
        <taxon>Pseudomonadati</taxon>
        <taxon>Pseudomonadota</taxon>
        <taxon>Gammaproteobacteria</taxon>
        <taxon>Enterobacterales</taxon>
        <taxon>Gallaecimonadaceae</taxon>
        <taxon>Gallaecimonas</taxon>
    </lineage>
</organism>
<dbReference type="InterPro" id="IPR036663">
    <property type="entry name" value="Fumarylacetoacetase_C_sf"/>
</dbReference>
<name>K2JDA8_9GAMM</name>
<evidence type="ECO:0000259" key="2">
    <source>
        <dbReference type="Pfam" id="PF01557"/>
    </source>
</evidence>
<keyword evidence="1" id="KW-0479">Metal-binding</keyword>
<dbReference type="GO" id="GO:0018773">
    <property type="term" value="F:acetylpyruvate hydrolase activity"/>
    <property type="evidence" value="ECO:0007669"/>
    <property type="project" value="TreeGrafter"/>
</dbReference>
<evidence type="ECO:0000313" key="3">
    <source>
        <dbReference type="EMBL" id="EKE73088.1"/>
    </source>
</evidence>
<dbReference type="PANTHER" id="PTHR11820">
    <property type="entry name" value="ACYLPYRUVASE"/>
    <property type="match status" value="1"/>
</dbReference>
<dbReference type="GO" id="GO:0016853">
    <property type="term" value="F:isomerase activity"/>
    <property type="evidence" value="ECO:0007669"/>
    <property type="project" value="UniProtKB-KW"/>
</dbReference>
<dbReference type="AlphaFoldDB" id="K2JDA8"/>
<reference evidence="3 4" key="1">
    <citation type="journal article" date="2012" name="J. Bacteriol.">
        <title>Genome Sequence of Gallaecimonas xiamenensis Type Strain 3-C-1.</title>
        <authorList>
            <person name="Lai Q."/>
            <person name="Wang L."/>
            <person name="Wang W."/>
            <person name="Shao Z."/>
        </authorList>
    </citation>
    <scope>NUCLEOTIDE SEQUENCE [LARGE SCALE GENOMIC DNA]</scope>
    <source>
        <strain evidence="3 4">3-C-1</strain>
    </source>
</reference>
<dbReference type="Pfam" id="PF01557">
    <property type="entry name" value="FAA_hydrolase"/>
    <property type="match status" value="1"/>
</dbReference>
<dbReference type="PANTHER" id="PTHR11820:SF7">
    <property type="entry name" value="ACYLPYRUVASE FAHD1, MITOCHONDRIAL"/>
    <property type="match status" value="1"/>
</dbReference>
<dbReference type="STRING" id="745411.B3C1_10742"/>
<dbReference type="GO" id="GO:0046872">
    <property type="term" value="F:metal ion binding"/>
    <property type="evidence" value="ECO:0007669"/>
    <property type="project" value="UniProtKB-KW"/>
</dbReference>
<dbReference type="EMBL" id="AMRI01000013">
    <property type="protein sequence ID" value="EKE73088.1"/>
    <property type="molecule type" value="Genomic_DNA"/>
</dbReference>
<comment type="caution">
    <text evidence="3">The sequence shown here is derived from an EMBL/GenBank/DDBJ whole genome shotgun (WGS) entry which is preliminary data.</text>
</comment>
<dbReference type="OrthoDB" id="9805307at2"/>
<dbReference type="InterPro" id="IPR011234">
    <property type="entry name" value="Fumarylacetoacetase-like_C"/>
</dbReference>
<keyword evidence="4" id="KW-1185">Reference proteome</keyword>
<accession>K2JDA8</accession>
<dbReference type="eggNOG" id="COG0179">
    <property type="taxonomic scope" value="Bacteria"/>
</dbReference>
<dbReference type="Proteomes" id="UP000006755">
    <property type="component" value="Unassembled WGS sequence"/>
</dbReference>
<dbReference type="SUPFAM" id="SSF56529">
    <property type="entry name" value="FAH"/>
    <property type="match status" value="1"/>
</dbReference>
<dbReference type="NCBIfam" id="NF007967">
    <property type="entry name" value="PRK10691.1"/>
    <property type="match status" value="1"/>
</dbReference>
<dbReference type="Gene3D" id="3.90.850.10">
    <property type="entry name" value="Fumarylacetoacetase-like, C-terminal domain"/>
    <property type="match status" value="1"/>
</dbReference>
<proteinExistence type="predicted"/>